<protein>
    <submittedName>
        <fullName evidence="1">Uncharacterized protein</fullName>
    </submittedName>
</protein>
<reference evidence="1" key="1">
    <citation type="journal article" date="2020" name="Nature">
        <title>Giant virus diversity and host interactions through global metagenomics.</title>
        <authorList>
            <person name="Schulz F."/>
            <person name="Roux S."/>
            <person name="Paez-Espino D."/>
            <person name="Jungbluth S."/>
            <person name="Walsh D.A."/>
            <person name="Denef V.J."/>
            <person name="McMahon K.D."/>
            <person name="Konstantinidis K.T."/>
            <person name="Eloe-Fadrosh E.A."/>
            <person name="Kyrpides N.C."/>
            <person name="Woyke T."/>
        </authorList>
    </citation>
    <scope>NUCLEOTIDE SEQUENCE</scope>
    <source>
        <strain evidence="1">GVMAG-M-3300024301-20</strain>
    </source>
</reference>
<name>A0A6C0ITJ1_9ZZZZ</name>
<evidence type="ECO:0000313" key="1">
    <source>
        <dbReference type="EMBL" id="QHT95890.1"/>
    </source>
</evidence>
<dbReference type="AlphaFoldDB" id="A0A6C0ITJ1"/>
<sequence>MNTSKKNAKRTLYEKVMRAGLAHDMERIQRYYLTLLSRDSLLRILEEMDFRIDEIQTEYDEDEEKKHFEPTLKCRQFLYVAMEKKPAYDDDYEYDPDPNYLKMYL</sequence>
<proteinExistence type="predicted"/>
<accession>A0A6C0ITJ1</accession>
<dbReference type="EMBL" id="MN740247">
    <property type="protein sequence ID" value="QHT95890.1"/>
    <property type="molecule type" value="Genomic_DNA"/>
</dbReference>
<organism evidence="1">
    <name type="scientific">viral metagenome</name>
    <dbReference type="NCBI Taxonomy" id="1070528"/>
    <lineage>
        <taxon>unclassified sequences</taxon>
        <taxon>metagenomes</taxon>
        <taxon>organismal metagenomes</taxon>
    </lineage>
</organism>